<gene>
    <name evidence="2" type="ORF">UR19_C0006G0042</name>
</gene>
<sequence>MKTKIYLNKKIVVGIFTLFSFFIVQFYSIIKTAIAATDTDDVIVTLDVTSGITISDGAAVTMAPALGISADSSIGSSSWLVKTNSALGYTLAVKASASPALVSGANSFADYTEAVPGTPDIWSIASGTKEFGYSAYGTDTPTATWGTSASCGAAGVPAAAQKYDGFTTSDNTIATRATVTPTTGITTTICFAAAQNTVYAPSGTYTATITATATTL</sequence>
<feature type="transmembrane region" description="Helical" evidence="1">
    <location>
        <begin position="12"/>
        <end position="30"/>
    </location>
</feature>
<organism evidence="2 3">
    <name type="scientific">Candidatus Nomurabacteria bacterium GW2011_GWF1_31_48</name>
    <dbReference type="NCBI Taxonomy" id="1618767"/>
    <lineage>
        <taxon>Bacteria</taxon>
        <taxon>Candidatus Nomuraibacteriota</taxon>
    </lineage>
</organism>
<dbReference type="EMBL" id="LBOG01000006">
    <property type="protein sequence ID" value="KKP29979.1"/>
    <property type="molecule type" value="Genomic_DNA"/>
</dbReference>
<reference evidence="2 3" key="1">
    <citation type="journal article" date="2015" name="Nature">
        <title>rRNA introns, odd ribosomes, and small enigmatic genomes across a large radiation of phyla.</title>
        <authorList>
            <person name="Brown C.T."/>
            <person name="Hug L.A."/>
            <person name="Thomas B.C."/>
            <person name="Sharon I."/>
            <person name="Castelle C.J."/>
            <person name="Singh A."/>
            <person name="Wilkins M.J."/>
            <person name="Williams K.H."/>
            <person name="Banfield J.F."/>
        </authorList>
    </citation>
    <scope>NUCLEOTIDE SEQUENCE [LARGE SCALE GENOMIC DNA]</scope>
</reference>
<keyword evidence="1" id="KW-0472">Membrane</keyword>
<evidence type="ECO:0000313" key="3">
    <source>
        <dbReference type="Proteomes" id="UP000034934"/>
    </source>
</evidence>
<keyword evidence="1" id="KW-1133">Transmembrane helix</keyword>
<name>A0A0F9YE46_9BACT</name>
<evidence type="ECO:0000313" key="2">
    <source>
        <dbReference type="EMBL" id="KKP29979.1"/>
    </source>
</evidence>
<keyword evidence="1" id="KW-0812">Transmembrane</keyword>
<dbReference type="Proteomes" id="UP000034934">
    <property type="component" value="Unassembled WGS sequence"/>
</dbReference>
<evidence type="ECO:0000256" key="1">
    <source>
        <dbReference type="SAM" id="Phobius"/>
    </source>
</evidence>
<dbReference type="AlphaFoldDB" id="A0A0F9YE46"/>
<accession>A0A0F9YE46</accession>
<protein>
    <submittedName>
        <fullName evidence="2">Uncharacterized protein</fullName>
    </submittedName>
</protein>
<comment type="caution">
    <text evidence="2">The sequence shown here is derived from an EMBL/GenBank/DDBJ whole genome shotgun (WGS) entry which is preliminary data.</text>
</comment>
<proteinExistence type="predicted"/>